<keyword evidence="2" id="KW-1185">Reference proteome</keyword>
<dbReference type="AlphaFoldDB" id="A0A0E0EXF1"/>
<name>A0A0E0EXF1_9ORYZ</name>
<dbReference type="Gramene" id="OMERI10G06200.1">
    <property type="protein sequence ID" value="OMERI10G06200.1"/>
    <property type="gene ID" value="OMERI10G06200"/>
</dbReference>
<dbReference type="HOGENOM" id="CLU_2214135_0_0_1"/>
<dbReference type="EnsemblPlants" id="OMERI10G06200.1">
    <property type="protein sequence ID" value="OMERI10G06200.1"/>
    <property type="gene ID" value="OMERI10G06200"/>
</dbReference>
<proteinExistence type="predicted"/>
<accession>A0A0E0EXF1</accession>
<evidence type="ECO:0000313" key="2">
    <source>
        <dbReference type="Proteomes" id="UP000008021"/>
    </source>
</evidence>
<reference evidence="1" key="2">
    <citation type="submission" date="2018-05" db="EMBL/GenBank/DDBJ databases">
        <title>OmerRS3 (Oryza meridionalis Reference Sequence Version 3).</title>
        <authorList>
            <person name="Zhang J."/>
            <person name="Kudrna D."/>
            <person name="Lee S."/>
            <person name="Talag J."/>
            <person name="Welchert J."/>
            <person name="Wing R.A."/>
        </authorList>
    </citation>
    <scope>NUCLEOTIDE SEQUENCE [LARGE SCALE GENOMIC DNA]</scope>
    <source>
        <strain evidence="1">cv. OR44</strain>
    </source>
</reference>
<evidence type="ECO:0000313" key="1">
    <source>
        <dbReference type="EnsemblPlants" id="OMERI10G06200.1"/>
    </source>
</evidence>
<sequence>MEKGRDHLALKSIAAGGQYAQNCTTSTAEVEEARAGSGIAAVHRRRCSGTERRRRMVRAGRSSRGGCRSRCQVIVVTRSWLLLRRHIHESPLLMELEVEVSSATVQH</sequence>
<protein>
    <submittedName>
        <fullName evidence="1">Uncharacterized protein</fullName>
    </submittedName>
</protein>
<reference evidence="1" key="1">
    <citation type="submission" date="2015-04" db="UniProtKB">
        <authorList>
            <consortium name="EnsemblPlants"/>
        </authorList>
    </citation>
    <scope>IDENTIFICATION</scope>
</reference>
<dbReference type="Proteomes" id="UP000008021">
    <property type="component" value="Chromosome 10"/>
</dbReference>
<organism evidence="1">
    <name type="scientific">Oryza meridionalis</name>
    <dbReference type="NCBI Taxonomy" id="40149"/>
    <lineage>
        <taxon>Eukaryota</taxon>
        <taxon>Viridiplantae</taxon>
        <taxon>Streptophyta</taxon>
        <taxon>Embryophyta</taxon>
        <taxon>Tracheophyta</taxon>
        <taxon>Spermatophyta</taxon>
        <taxon>Magnoliopsida</taxon>
        <taxon>Liliopsida</taxon>
        <taxon>Poales</taxon>
        <taxon>Poaceae</taxon>
        <taxon>BOP clade</taxon>
        <taxon>Oryzoideae</taxon>
        <taxon>Oryzeae</taxon>
        <taxon>Oryzinae</taxon>
        <taxon>Oryza</taxon>
    </lineage>
</organism>